<evidence type="ECO:0000313" key="3">
    <source>
        <dbReference type="Proteomes" id="UP001205740"/>
    </source>
</evidence>
<keyword evidence="1" id="KW-1133">Transmembrane helix</keyword>
<sequence length="165" mass="18318">MITSTGIALMLIGAFVTALVRVGYFRAKGYKVRILYIRRTDAAFTAGVVLITALSLVTIITTARNSAAGEECARQFRNALLYNAKLNQEQAGLSDDLEDELTKRRAAQDNLINTLGPDRVASPQSLTQYRVVVGQIEQRIDDIRERKMQAQRSRAPYPDPTCGRN</sequence>
<comment type="caution">
    <text evidence="2">The sequence shown here is derived from an EMBL/GenBank/DDBJ whole genome shotgun (WGS) entry which is preliminary data.</text>
</comment>
<gene>
    <name evidence="2" type="ORF">LX12_003854</name>
</gene>
<evidence type="ECO:0000313" key="2">
    <source>
        <dbReference type="EMBL" id="MCP2162646.1"/>
    </source>
</evidence>
<keyword evidence="3" id="KW-1185">Reference proteome</keyword>
<organism evidence="2 3">
    <name type="scientific">Williamsia serinedens</name>
    <dbReference type="NCBI Taxonomy" id="391736"/>
    <lineage>
        <taxon>Bacteria</taxon>
        <taxon>Bacillati</taxon>
        <taxon>Actinomycetota</taxon>
        <taxon>Actinomycetes</taxon>
        <taxon>Mycobacteriales</taxon>
        <taxon>Nocardiaceae</taxon>
        <taxon>Williamsia</taxon>
    </lineage>
</organism>
<accession>A0ABT1H667</accession>
<keyword evidence="1" id="KW-0472">Membrane</keyword>
<dbReference type="EMBL" id="JAMTCG010000007">
    <property type="protein sequence ID" value="MCP2162646.1"/>
    <property type="molecule type" value="Genomic_DNA"/>
</dbReference>
<feature type="transmembrane region" description="Helical" evidence="1">
    <location>
        <begin position="6"/>
        <end position="24"/>
    </location>
</feature>
<protein>
    <submittedName>
        <fullName evidence="2">Uncharacterized protein</fullName>
    </submittedName>
</protein>
<dbReference type="RefSeq" id="WP_253656206.1">
    <property type="nucleotide sequence ID" value="NZ_BAAAOE010000002.1"/>
</dbReference>
<dbReference type="Proteomes" id="UP001205740">
    <property type="component" value="Unassembled WGS sequence"/>
</dbReference>
<name>A0ABT1H667_9NOCA</name>
<evidence type="ECO:0000256" key="1">
    <source>
        <dbReference type="SAM" id="Phobius"/>
    </source>
</evidence>
<feature type="transmembrane region" description="Helical" evidence="1">
    <location>
        <begin position="44"/>
        <end position="63"/>
    </location>
</feature>
<reference evidence="2 3" key="1">
    <citation type="submission" date="2022-06" db="EMBL/GenBank/DDBJ databases">
        <title>Genomic Encyclopedia of Archaeal and Bacterial Type Strains, Phase II (KMG-II): from individual species to whole genera.</title>
        <authorList>
            <person name="Goeker M."/>
        </authorList>
    </citation>
    <scope>NUCLEOTIDE SEQUENCE [LARGE SCALE GENOMIC DNA]</scope>
    <source>
        <strain evidence="2 3">DSM 45037</strain>
    </source>
</reference>
<proteinExistence type="predicted"/>
<keyword evidence="1" id="KW-0812">Transmembrane</keyword>